<feature type="compositionally biased region" description="Basic and acidic residues" evidence="1">
    <location>
        <begin position="397"/>
        <end position="408"/>
    </location>
</feature>
<dbReference type="PANTHER" id="PTHR15397:SF3">
    <property type="entry name" value="DNA DAMAGE INDUCIBLE 1 HOMOLOG 2"/>
    <property type="match status" value="1"/>
</dbReference>
<feature type="region of interest" description="Disordered" evidence="1">
    <location>
        <begin position="252"/>
        <end position="329"/>
    </location>
</feature>
<feature type="compositionally biased region" description="Low complexity" evidence="1">
    <location>
        <begin position="37"/>
        <end position="49"/>
    </location>
</feature>
<dbReference type="PROSITE" id="PS50030">
    <property type="entry name" value="UBA"/>
    <property type="match status" value="1"/>
</dbReference>
<protein>
    <submittedName>
        <fullName evidence="3">Regulatory solute carrier protein family 1 member 1</fullName>
    </submittedName>
</protein>
<feature type="region of interest" description="Disordered" evidence="1">
    <location>
        <begin position="361"/>
        <end position="542"/>
    </location>
</feature>
<organism evidence="3 4">
    <name type="scientific">Dryobates pubescens</name>
    <name type="common">Downy woodpecker</name>
    <name type="synonym">Picoides pubescens</name>
    <dbReference type="NCBI Taxonomy" id="118200"/>
    <lineage>
        <taxon>Eukaryota</taxon>
        <taxon>Metazoa</taxon>
        <taxon>Chordata</taxon>
        <taxon>Craniata</taxon>
        <taxon>Vertebrata</taxon>
        <taxon>Euteleostomi</taxon>
        <taxon>Archelosauria</taxon>
        <taxon>Archosauria</taxon>
        <taxon>Dinosauria</taxon>
        <taxon>Saurischia</taxon>
        <taxon>Theropoda</taxon>
        <taxon>Coelurosauria</taxon>
        <taxon>Aves</taxon>
        <taxon>Neognathae</taxon>
        <taxon>Neoaves</taxon>
        <taxon>Telluraves</taxon>
        <taxon>Coraciimorphae</taxon>
        <taxon>Piciformes</taxon>
        <taxon>Picidae</taxon>
        <taxon>Dryobates</taxon>
    </lineage>
</organism>
<feature type="compositionally biased region" description="Gly residues" evidence="1">
    <location>
        <begin position="528"/>
        <end position="537"/>
    </location>
</feature>
<dbReference type="PANTHER" id="PTHR15397">
    <property type="entry name" value="SODIUM-GLUCOSE COTRANSPORTER REGULATORY PROTEIN -RELATED"/>
    <property type="match status" value="1"/>
</dbReference>
<dbReference type="SMART" id="SM00165">
    <property type="entry name" value="UBA"/>
    <property type="match status" value="1"/>
</dbReference>
<evidence type="ECO:0000313" key="4">
    <source>
        <dbReference type="Proteomes" id="UP000053875"/>
    </source>
</evidence>
<keyword evidence="4" id="KW-1185">Reference proteome</keyword>
<feature type="non-terminal residue" evidence="3">
    <location>
        <position position="590"/>
    </location>
</feature>
<evidence type="ECO:0000313" key="3">
    <source>
        <dbReference type="EMBL" id="KFV63559.1"/>
    </source>
</evidence>
<name>A0A093G9T2_DRYPU</name>
<feature type="compositionally biased region" description="Basic and acidic residues" evidence="1">
    <location>
        <begin position="164"/>
        <end position="193"/>
    </location>
</feature>
<feature type="compositionally biased region" description="Low complexity" evidence="1">
    <location>
        <begin position="488"/>
        <end position="517"/>
    </location>
</feature>
<evidence type="ECO:0000259" key="2">
    <source>
        <dbReference type="PROSITE" id="PS50030"/>
    </source>
</evidence>
<dbReference type="EMBL" id="KL215156">
    <property type="protein sequence ID" value="KFV63559.1"/>
    <property type="molecule type" value="Genomic_DNA"/>
</dbReference>
<dbReference type="AlphaFoldDB" id="A0A093G9T2"/>
<dbReference type="Proteomes" id="UP000053875">
    <property type="component" value="Unassembled WGS sequence"/>
</dbReference>
<feature type="non-terminal residue" evidence="3">
    <location>
        <position position="1"/>
    </location>
</feature>
<feature type="compositionally biased region" description="Basic and acidic residues" evidence="1">
    <location>
        <begin position="316"/>
        <end position="325"/>
    </location>
</feature>
<proteinExistence type="predicted"/>
<accession>A0A093G9T2</accession>
<reference evidence="3 4" key="1">
    <citation type="submission" date="2014-04" db="EMBL/GenBank/DDBJ databases">
        <title>Genome evolution of avian class.</title>
        <authorList>
            <person name="Zhang G."/>
            <person name="Li C."/>
        </authorList>
    </citation>
    <scope>NUCLEOTIDE SEQUENCE [LARGE SCALE GENOMIC DNA]</scope>
    <source>
        <strain evidence="3">BGI_N307</strain>
    </source>
</reference>
<feature type="compositionally biased region" description="Low complexity" evidence="1">
    <location>
        <begin position="448"/>
        <end position="470"/>
    </location>
</feature>
<dbReference type="STRING" id="118200.A0A093G9T2"/>
<feature type="compositionally biased region" description="Polar residues" evidence="1">
    <location>
        <begin position="12"/>
        <end position="25"/>
    </location>
</feature>
<feature type="domain" description="UBA" evidence="2">
    <location>
        <begin position="544"/>
        <end position="584"/>
    </location>
</feature>
<dbReference type="InterPro" id="IPR009060">
    <property type="entry name" value="UBA-like_sf"/>
</dbReference>
<dbReference type="SUPFAM" id="SSF46934">
    <property type="entry name" value="UBA-like"/>
    <property type="match status" value="1"/>
</dbReference>
<gene>
    <name evidence="3" type="ORF">N307_03896</name>
</gene>
<dbReference type="Gene3D" id="1.10.8.10">
    <property type="entry name" value="DNA helicase RuvA subunit, C-terminal domain"/>
    <property type="match status" value="1"/>
</dbReference>
<feature type="region of interest" description="Disordered" evidence="1">
    <location>
        <begin position="37"/>
        <end position="227"/>
    </location>
</feature>
<evidence type="ECO:0000256" key="1">
    <source>
        <dbReference type="SAM" id="MobiDB-lite"/>
    </source>
</evidence>
<feature type="region of interest" description="Disordered" evidence="1">
    <location>
        <begin position="1"/>
        <end position="25"/>
    </location>
</feature>
<dbReference type="InterPro" id="IPR015940">
    <property type="entry name" value="UBA"/>
</dbReference>
<sequence length="590" mass="60023">LPSLPAPDGFQNPVQSPGLNSKICNPTNQLLDRSVSAPASICSSQSSLAEPIDPRARESSASAARCQTTPEEQHPPLLLQHLATNASLADNDPSPQAGEVTCGSPACPSEKPLAAAGIADSQWEHGAEEQGPGQEHPLEVTKENSLADAAVKHRHNEDGCLSLEQKELPKEPEKKEHLEGQTETTHPEPRCPVEKPGVGEARQAENPPVETRGDGQEEAGLSGAKGSVQVSASCSCVQAEAFMEIDVAEQSVAEEHIPGSEQAESRSGAELGSDPVSMEVEPLKSASSSSGTPAKPKELSALAAADSSCPSSIHQLDPDPGRPAEESCSSLASALKELHKLLVVSRKGECKILASEEVSRLEVVHSQPAAQQKGLSEGEQKGSDPASQEQSCSLCEARSEGGRAEGKQLCDAGTGNSESVSRMQPAPGGGAAEVLRCSGKGDSVLVNSAATSGQQQSSEQSEVSAEGSQSPTNPTWERKASVCPTPAPAEGAAAAAQSPFAAAPGSSSSPASEGPQPLAGCEEPLLSPGGGSAGPGSGAAPPAAFPAAAVGRLLGAGFSTREALEALERADGNADLALLILLAKGIVVPS</sequence>